<keyword evidence="3" id="KW-0863">Zinc-finger</keyword>
<reference evidence="14 15" key="1">
    <citation type="submission" date="2014-04" db="EMBL/GenBank/DDBJ databases">
        <title>Genome evolution of avian class.</title>
        <authorList>
            <person name="Zhang G."/>
            <person name="Li C."/>
        </authorList>
    </citation>
    <scope>NUCLEOTIDE SEQUENCE [LARGE SCALE GENOMIC DNA]</scope>
    <source>
        <strain evidence="14">BGI_N310</strain>
    </source>
</reference>
<keyword evidence="1" id="KW-0343">GTPase activation</keyword>
<evidence type="ECO:0000313" key="15">
    <source>
        <dbReference type="Proteomes" id="UP000053537"/>
    </source>
</evidence>
<dbReference type="InterPro" id="IPR002219">
    <property type="entry name" value="PKC_DAG/PE"/>
</dbReference>
<dbReference type="InterPro" id="IPR027267">
    <property type="entry name" value="AH/BAR_dom_sf"/>
</dbReference>
<dbReference type="InterPro" id="IPR000198">
    <property type="entry name" value="RhoGAP_dom"/>
</dbReference>
<feature type="compositionally biased region" description="Basic and acidic residues" evidence="10">
    <location>
        <begin position="1249"/>
        <end position="1261"/>
    </location>
</feature>
<dbReference type="CDD" id="cd04378">
    <property type="entry name" value="RhoGAP_GMIP_PARG1"/>
    <property type="match status" value="1"/>
</dbReference>
<dbReference type="Pfam" id="PF22699">
    <property type="entry name" value="GMIP-like_FCH"/>
    <property type="match status" value="1"/>
</dbReference>
<dbReference type="GO" id="GO:0005829">
    <property type="term" value="C:cytosol"/>
    <property type="evidence" value="ECO:0007669"/>
    <property type="project" value="UniProtKB-ARBA"/>
</dbReference>
<evidence type="ECO:0000256" key="7">
    <source>
        <dbReference type="ARBA" id="ARBA00042921"/>
    </source>
</evidence>
<dbReference type="PROSITE" id="PS00479">
    <property type="entry name" value="ZF_DAG_PE_1"/>
    <property type="match status" value="1"/>
</dbReference>
<feature type="compositionally biased region" description="Basic and acidic residues" evidence="10">
    <location>
        <begin position="1228"/>
        <end position="1237"/>
    </location>
</feature>
<dbReference type="SUPFAM" id="SSF103657">
    <property type="entry name" value="BAR/IMD domain-like"/>
    <property type="match status" value="1"/>
</dbReference>
<dbReference type="CDD" id="cd20816">
    <property type="entry name" value="C1_GMIP-like"/>
    <property type="match status" value="1"/>
</dbReference>
<feature type="region of interest" description="Disordered" evidence="10">
    <location>
        <begin position="945"/>
        <end position="983"/>
    </location>
</feature>
<evidence type="ECO:0000259" key="13">
    <source>
        <dbReference type="PROSITE" id="PS51741"/>
    </source>
</evidence>
<keyword evidence="15" id="KW-1185">Reference proteome</keyword>
<dbReference type="GO" id="GO:0008270">
    <property type="term" value="F:zinc ion binding"/>
    <property type="evidence" value="ECO:0007669"/>
    <property type="project" value="UniProtKB-KW"/>
</dbReference>
<dbReference type="PROSITE" id="PS50238">
    <property type="entry name" value="RHOGAP"/>
    <property type="match status" value="1"/>
</dbReference>
<feature type="domain" description="Rho-GAP" evidence="12">
    <location>
        <begin position="671"/>
        <end position="883"/>
    </location>
</feature>
<sequence>MQLVNDVRKFADVLLYLKEAILSEENQDGLHQIVHERLGELLRVLKAVINKHQTLNSVDILSAAGTVIAKVKAVNFKEVNEENKRELFSEISSSIETLAFTFGNVVSDFLMGDVDNGSSLGLPVSRRSRSFENLSVESGGSVHERDDIQGHLRAEEVDSMLLRNDSGIESALCYAKAWSKYTKDVVAWVEKKLSLEVECAKNLAKMAETAKAVVGQQDYMPFQSIFINAFQNDIENNQLWQQTAAALQSNKFVQPLLGRKNELDRQRKDIKDLWQREQKKMQELEAALRKAKLLYTQRQDEYEKAKSCTARAEEEHLSSSGSFVKDFSKQLEKKRRLEEEALQKAEEANEHYKASMAEVEEKRNDMESFKSDVLTQLRELIYQCDLTLKAATVNLFQLQHTQVVSLPVNCQSLCESAKLYDPGQQYSEFVKSLPKDGVPIESGSFETHGSQVDGVFNKQSTNSIHTSHGNLSQCSGDFPAQTLDDVGSPVYHRSQKVGEKRSSSSTDIQAVRGPPPFRSWSVGNQSGGMCSDSESAGGSSESRSMDSPSASPGDFKRRLPRTPSTGTMSSADDLDEREPPSPSDCGLSDLTSETANSPGPFRNANMSKAAQTHKLRKLRAPSKCRECDSLVVFHGAECEECSLACHKKCLETLAIQCGHKKLHGRLHLFGVEFAQAAKNVPDGIPFIIKKCTSEIESRALNVKGIYRVNGAKSRVEKLCQAFENGKDLVELSELYAHDISNVLKLYLRQLPEPLILFRLYNEFIGLGKESQHVNGDLDASPKSKKRQSLCIELNRIIIKIKDLLKQLPVPNYNTLQYLIGHLHRVTEQCGENKMSASNLGIIFGPTLIRPRQTDATVSLSSLVDYPYQARVVELLITYYEKIFDVSLKPLLSTSQSEETAVMVRVALSADEREQQQQRKLFTAVKEGILIAPSERASETAALFLESNNSKNTKEQEDTSGTGDALSPTSEKDNDPFISPGEDSCKINILPAKSNRQITKVPLRAPRTKPSSRPVSLPVDRILPPCVLNERNSRIAGAASPEKLGRSPTIEEVSEVKALPAVNTCCRLPCYDTQMLRKTWDKQYKQYDITTRTAMIVTNVPQESRALESGTAGALSSSCSIGNNSANAILPSKPYSVSVGSGRTATEENGPDVNPLTAFRAPRTLQPPPGTFYKPPSSKSKENGDGSSAKACAPTSASSALHQDNAVKLAKSSALPSGDPEQNTNEQKTSSEDVHPTDLKPTYQRLRPKRIQELEHREAHFV</sequence>
<feature type="domain" description="Phorbol-ester/DAG-type" evidence="11">
    <location>
        <begin position="612"/>
        <end position="657"/>
    </location>
</feature>
<dbReference type="Gene3D" id="1.10.555.10">
    <property type="entry name" value="Rho GTPase activation protein"/>
    <property type="match status" value="1"/>
</dbReference>
<keyword evidence="5 8" id="KW-0175">Coiled coil</keyword>
<gene>
    <name evidence="14" type="ORF">N310_07817</name>
</gene>
<evidence type="ECO:0000256" key="10">
    <source>
        <dbReference type="SAM" id="MobiDB-lite"/>
    </source>
</evidence>
<dbReference type="Pfam" id="PF24235">
    <property type="entry name" value="RHG29_45_N"/>
    <property type="match status" value="1"/>
</dbReference>
<evidence type="ECO:0000256" key="9">
    <source>
        <dbReference type="SAM" id="Coils"/>
    </source>
</evidence>
<keyword evidence="2" id="KW-0479">Metal-binding</keyword>
<feature type="compositionally biased region" description="Low complexity" evidence="10">
    <location>
        <begin position="531"/>
        <end position="552"/>
    </location>
</feature>
<organism evidence="14 15">
    <name type="scientific">Acanthisitta chloris</name>
    <name type="common">rifleman</name>
    <dbReference type="NCBI Taxonomy" id="57068"/>
    <lineage>
        <taxon>Eukaryota</taxon>
        <taxon>Metazoa</taxon>
        <taxon>Chordata</taxon>
        <taxon>Craniata</taxon>
        <taxon>Vertebrata</taxon>
        <taxon>Euteleostomi</taxon>
        <taxon>Archelosauria</taxon>
        <taxon>Archosauria</taxon>
        <taxon>Dinosauria</taxon>
        <taxon>Saurischia</taxon>
        <taxon>Theropoda</taxon>
        <taxon>Coelurosauria</taxon>
        <taxon>Aves</taxon>
        <taxon>Neognathae</taxon>
        <taxon>Neoaves</taxon>
        <taxon>Telluraves</taxon>
        <taxon>Australaves</taxon>
        <taxon>Passeriformes</taxon>
        <taxon>Acanthisittidae</taxon>
        <taxon>Acanthisitta</taxon>
    </lineage>
</organism>
<dbReference type="EMBL" id="KK845438">
    <property type="protein sequence ID" value="KFP87170.1"/>
    <property type="molecule type" value="Genomic_DNA"/>
</dbReference>
<dbReference type="Pfam" id="PF00620">
    <property type="entry name" value="RhoGAP"/>
    <property type="match status" value="1"/>
</dbReference>
<evidence type="ECO:0000256" key="3">
    <source>
        <dbReference type="ARBA" id="ARBA00022771"/>
    </source>
</evidence>
<dbReference type="SMART" id="SM00324">
    <property type="entry name" value="RhoGAP"/>
    <property type="match status" value="1"/>
</dbReference>
<dbReference type="AlphaFoldDB" id="A0A091P6L6"/>
<dbReference type="Pfam" id="PF00130">
    <property type="entry name" value="C1_1"/>
    <property type="match status" value="1"/>
</dbReference>
<name>A0A091P6L6_9PASS</name>
<dbReference type="SUPFAM" id="SSF48350">
    <property type="entry name" value="GTPase activation domain, GAP"/>
    <property type="match status" value="1"/>
</dbReference>
<dbReference type="GO" id="GO:0005096">
    <property type="term" value="F:GTPase activator activity"/>
    <property type="evidence" value="ECO:0007669"/>
    <property type="project" value="UniProtKB-KW"/>
</dbReference>
<evidence type="ECO:0000259" key="11">
    <source>
        <dbReference type="PROSITE" id="PS50081"/>
    </source>
</evidence>
<proteinExistence type="predicted"/>
<feature type="region of interest" description="Disordered" evidence="10">
    <location>
        <begin position="485"/>
        <end position="613"/>
    </location>
</feature>
<dbReference type="InterPro" id="IPR057028">
    <property type="entry name" value="RHG29_45_N"/>
</dbReference>
<evidence type="ECO:0000256" key="6">
    <source>
        <dbReference type="ARBA" id="ARBA00040783"/>
    </source>
</evidence>
<evidence type="ECO:0000256" key="2">
    <source>
        <dbReference type="ARBA" id="ARBA00022723"/>
    </source>
</evidence>
<dbReference type="PROSITE" id="PS51741">
    <property type="entry name" value="F_BAR"/>
    <property type="match status" value="1"/>
</dbReference>
<dbReference type="SUPFAM" id="SSF57889">
    <property type="entry name" value="Cysteine-rich domain"/>
    <property type="match status" value="1"/>
</dbReference>
<feature type="domain" description="F-BAR" evidence="13">
    <location>
        <begin position="155"/>
        <end position="425"/>
    </location>
</feature>
<evidence type="ECO:0000313" key="14">
    <source>
        <dbReference type="EMBL" id="KFP87170.1"/>
    </source>
</evidence>
<dbReference type="SMART" id="SM00109">
    <property type="entry name" value="C1"/>
    <property type="match status" value="1"/>
</dbReference>
<dbReference type="InterPro" id="IPR008936">
    <property type="entry name" value="Rho_GTPase_activation_prot"/>
</dbReference>
<evidence type="ECO:0000256" key="4">
    <source>
        <dbReference type="ARBA" id="ARBA00022833"/>
    </source>
</evidence>
<dbReference type="GO" id="GO:0007165">
    <property type="term" value="P:signal transduction"/>
    <property type="evidence" value="ECO:0007669"/>
    <property type="project" value="InterPro"/>
</dbReference>
<feature type="region of interest" description="Disordered" evidence="10">
    <location>
        <begin position="1129"/>
        <end position="1261"/>
    </location>
</feature>
<dbReference type="InterPro" id="IPR051025">
    <property type="entry name" value="RhoGAP"/>
</dbReference>
<feature type="coiled-coil region" evidence="9">
    <location>
        <begin position="267"/>
        <end position="365"/>
    </location>
</feature>
<evidence type="ECO:0000256" key="5">
    <source>
        <dbReference type="ARBA" id="ARBA00023054"/>
    </source>
</evidence>
<dbReference type="PANTHER" id="PTHR15228">
    <property type="entry name" value="SPERMATHECAL PHYSIOLOGY VARIANT"/>
    <property type="match status" value="1"/>
</dbReference>
<evidence type="ECO:0000256" key="8">
    <source>
        <dbReference type="PROSITE-ProRule" id="PRU01077"/>
    </source>
</evidence>
<dbReference type="PANTHER" id="PTHR15228:SF7">
    <property type="entry name" value="RHO GTPASE-ACTIVATING PROTEIN 29"/>
    <property type="match status" value="1"/>
</dbReference>
<dbReference type="Gene3D" id="1.20.1270.60">
    <property type="entry name" value="Arfaptin homology (AH) domain/BAR domain"/>
    <property type="match status" value="1"/>
</dbReference>
<dbReference type="InterPro" id="IPR054713">
    <property type="entry name" value="GMIP/FCHO2-like_FCH"/>
</dbReference>
<dbReference type="Proteomes" id="UP000053537">
    <property type="component" value="Unassembled WGS sequence"/>
</dbReference>
<dbReference type="PROSITE" id="PS50081">
    <property type="entry name" value="ZF_DAG_PE_2"/>
    <property type="match status" value="1"/>
</dbReference>
<dbReference type="GO" id="GO:0051056">
    <property type="term" value="P:regulation of small GTPase mediated signal transduction"/>
    <property type="evidence" value="ECO:0007669"/>
    <property type="project" value="UniProtKB-ARBA"/>
</dbReference>
<accession>A0A091P6L6</accession>
<keyword evidence="4" id="KW-0862">Zinc</keyword>
<dbReference type="InterPro" id="IPR031160">
    <property type="entry name" value="F_BAR_dom"/>
</dbReference>
<dbReference type="InterPro" id="IPR046349">
    <property type="entry name" value="C1-like_sf"/>
</dbReference>
<evidence type="ECO:0000256" key="1">
    <source>
        <dbReference type="ARBA" id="ARBA00022468"/>
    </source>
</evidence>
<dbReference type="FunFam" id="1.10.555.10:FF:000016">
    <property type="entry name" value="Rho GTPase activating protein 29"/>
    <property type="match status" value="1"/>
</dbReference>
<evidence type="ECO:0000259" key="12">
    <source>
        <dbReference type="PROSITE" id="PS50238"/>
    </source>
</evidence>
<protein>
    <recommendedName>
        <fullName evidence="6">Rho GTPase-activating protein 29</fullName>
    </recommendedName>
    <alternativeName>
        <fullName evidence="7">Rho-type GTPase-activating protein 29</fullName>
    </alternativeName>
</protein>